<gene>
    <name evidence="3" type="ORF">Pyn_22498</name>
</gene>
<evidence type="ECO:0000256" key="2">
    <source>
        <dbReference type="SAM" id="SignalP"/>
    </source>
</evidence>
<feature type="region of interest" description="Disordered" evidence="1">
    <location>
        <begin position="69"/>
        <end position="91"/>
    </location>
</feature>
<reference evidence="3 4" key="1">
    <citation type="submission" date="2018-02" db="EMBL/GenBank/DDBJ databases">
        <title>Draft genome of wild Prunus yedoensis var. nudiflora.</title>
        <authorList>
            <person name="Baek S."/>
            <person name="Kim J.-H."/>
            <person name="Choi K."/>
            <person name="Kim G.-B."/>
            <person name="Cho A."/>
            <person name="Jang H."/>
            <person name="Shin C.-H."/>
            <person name="Yu H.-J."/>
            <person name="Mun J.-H."/>
        </authorList>
    </citation>
    <scope>NUCLEOTIDE SEQUENCE [LARGE SCALE GENOMIC DNA]</scope>
    <source>
        <strain evidence="4">cv. Jeju island</strain>
        <tissue evidence="3">Leaf</tissue>
    </source>
</reference>
<protein>
    <submittedName>
        <fullName evidence="3">Uncharacterized protein</fullName>
    </submittedName>
</protein>
<name>A0A314Z6I2_PRUYE</name>
<evidence type="ECO:0000256" key="1">
    <source>
        <dbReference type="SAM" id="MobiDB-lite"/>
    </source>
</evidence>
<feature type="chain" id="PRO_5016277746" evidence="2">
    <location>
        <begin position="25"/>
        <end position="91"/>
    </location>
</feature>
<evidence type="ECO:0000313" key="3">
    <source>
        <dbReference type="EMBL" id="PQQ14153.1"/>
    </source>
</evidence>
<sequence length="91" mass="9776">MIIGGLLNKAVALLFLFLAPPTAAAGVIIFKSPKPEAHYLLPQTLKKKNEEAAHTPTLQREAGSFLYQPNQTPSSSAISSHEGAFLCEEDV</sequence>
<organism evidence="3 4">
    <name type="scientific">Prunus yedoensis var. nudiflora</name>
    <dbReference type="NCBI Taxonomy" id="2094558"/>
    <lineage>
        <taxon>Eukaryota</taxon>
        <taxon>Viridiplantae</taxon>
        <taxon>Streptophyta</taxon>
        <taxon>Embryophyta</taxon>
        <taxon>Tracheophyta</taxon>
        <taxon>Spermatophyta</taxon>
        <taxon>Magnoliopsida</taxon>
        <taxon>eudicotyledons</taxon>
        <taxon>Gunneridae</taxon>
        <taxon>Pentapetalae</taxon>
        <taxon>rosids</taxon>
        <taxon>fabids</taxon>
        <taxon>Rosales</taxon>
        <taxon>Rosaceae</taxon>
        <taxon>Amygdaloideae</taxon>
        <taxon>Amygdaleae</taxon>
        <taxon>Prunus</taxon>
    </lineage>
</organism>
<accession>A0A314Z6I2</accession>
<proteinExistence type="predicted"/>
<comment type="caution">
    <text evidence="3">The sequence shown here is derived from an EMBL/GenBank/DDBJ whole genome shotgun (WGS) entry which is preliminary data.</text>
</comment>
<feature type="signal peptide" evidence="2">
    <location>
        <begin position="1"/>
        <end position="24"/>
    </location>
</feature>
<dbReference type="Proteomes" id="UP000250321">
    <property type="component" value="Unassembled WGS sequence"/>
</dbReference>
<keyword evidence="2" id="KW-0732">Signal</keyword>
<evidence type="ECO:0000313" key="4">
    <source>
        <dbReference type="Proteomes" id="UP000250321"/>
    </source>
</evidence>
<keyword evidence="4" id="KW-1185">Reference proteome</keyword>
<feature type="compositionally biased region" description="Polar residues" evidence="1">
    <location>
        <begin position="69"/>
        <end position="79"/>
    </location>
</feature>
<dbReference type="EMBL" id="PJQY01000272">
    <property type="protein sequence ID" value="PQQ14153.1"/>
    <property type="molecule type" value="Genomic_DNA"/>
</dbReference>
<dbReference type="AlphaFoldDB" id="A0A314Z6I2"/>